<protein>
    <submittedName>
        <fullName evidence="11">Acyltransferase</fullName>
    </submittedName>
</protein>
<evidence type="ECO:0000256" key="9">
    <source>
        <dbReference type="SAM" id="Phobius"/>
    </source>
</evidence>
<feature type="transmembrane region" description="Helical" evidence="9">
    <location>
        <begin position="378"/>
        <end position="405"/>
    </location>
</feature>
<comment type="caution">
    <text evidence="11">The sequence shown here is derived from an EMBL/GenBank/DDBJ whole genome shotgun (WGS) entry which is preliminary data.</text>
</comment>
<dbReference type="InterPro" id="IPR002656">
    <property type="entry name" value="Acyl_transf_3_dom"/>
</dbReference>
<accession>A0A087AGB0</accession>
<evidence type="ECO:0000256" key="5">
    <source>
        <dbReference type="ARBA" id="ARBA00022989"/>
    </source>
</evidence>
<keyword evidence="5 9" id="KW-1133">Transmembrane helix</keyword>
<name>A0A087AGB0_9BIFI</name>
<feature type="domain" description="Acyltransferase 3" evidence="10">
    <location>
        <begin position="46"/>
        <end position="391"/>
    </location>
</feature>
<dbReference type="OrthoDB" id="3404679at2"/>
<sequence length="680" mass="74891">MQRIIASSNASQLRDGAPTPAAPAESTPPRPIARRESAPRGHIRVIDGLRALAIGGVLLYHARPSLAVGGFLGVTVFLVLSGFLITRGLLGLLESGRCSYPKFVVRRARRIWPPVLTTIAFAAVVVYLWAPSLLLKLRADAVPSALFYSNWSYIFRHVSYFDAAGLPSPLTHLWYTSLIMQFYLLWPLLLALIVRLMRRRWARACAIAALIAASSIEMAMLYMPGHDTSRMYYGLDTRAAELLVGALLAVLVHRADGDDMPTLVPWDGWRRDLHIGSYVLPVTMRRIVAGGVFLCLAVLVVSMFVVDASASWLYRGGFLLYALLTATMLWAGMLPGVFGHAMGVKALAYLSSRSFSLYLVHYPLLLVMNPATRAHTPWWLVVGQFLVILAVGEVFYQCVEALRGAPWLPWTRRRRDNPERTQRPGAFIGAVTGVVIIVILLLPLPWRQLTHERAVALRPELGMTAEQARKELDAQRRPKPSPTASTPAAPATPTSKPAPPKPKVEALKAPDNLDPSRWHCDRAAGTCDVRMLVVGDSVTEGVAPALMQYFPNAHVDGKVSRQFGTGVDLLRQYLTSEDPQLIVFALGTNGPPTQESVDEVIRLANGRPLYFLTTRAPVAWIDQTNQLFVDAAKAHPNVGVIDWSALSGAHPEYLYDDGTHPNELGTQAYEQMLMRAVCPQ</sequence>
<evidence type="ECO:0000256" key="7">
    <source>
        <dbReference type="ARBA" id="ARBA00023315"/>
    </source>
</evidence>
<dbReference type="InterPro" id="IPR036514">
    <property type="entry name" value="SGNH_hydro_sf"/>
</dbReference>
<dbReference type="Gene3D" id="3.40.50.1110">
    <property type="entry name" value="SGNH hydrolase"/>
    <property type="match status" value="1"/>
</dbReference>
<feature type="transmembrane region" description="Helical" evidence="9">
    <location>
        <begin position="68"/>
        <end position="90"/>
    </location>
</feature>
<feature type="compositionally biased region" description="Polar residues" evidence="8">
    <location>
        <begin position="1"/>
        <end position="12"/>
    </location>
</feature>
<organism evidence="11 12">
    <name type="scientific">Bifidobacterium choerinum</name>
    <dbReference type="NCBI Taxonomy" id="35760"/>
    <lineage>
        <taxon>Bacteria</taxon>
        <taxon>Bacillati</taxon>
        <taxon>Actinomycetota</taxon>
        <taxon>Actinomycetes</taxon>
        <taxon>Bifidobacteriales</taxon>
        <taxon>Bifidobacteriaceae</taxon>
        <taxon>Bifidobacterium</taxon>
    </lineage>
</organism>
<proteinExistence type="predicted"/>
<dbReference type="eggNOG" id="COG1835">
    <property type="taxonomic scope" value="Bacteria"/>
</dbReference>
<dbReference type="Pfam" id="PF01757">
    <property type="entry name" value="Acyl_transf_3"/>
    <property type="match status" value="1"/>
</dbReference>
<feature type="transmembrane region" description="Helical" evidence="9">
    <location>
        <begin position="287"/>
        <end position="306"/>
    </location>
</feature>
<evidence type="ECO:0000256" key="2">
    <source>
        <dbReference type="ARBA" id="ARBA00022475"/>
    </source>
</evidence>
<feature type="transmembrane region" description="Helical" evidence="9">
    <location>
        <begin position="318"/>
        <end position="343"/>
    </location>
</feature>
<dbReference type="GO" id="GO:0016747">
    <property type="term" value="F:acyltransferase activity, transferring groups other than amino-acyl groups"/>
    <property type="evidence" value="ECO:0007669"/>
    <property type="project" value="InterPro"/>
</dbReference>
<dbReference type="EMBL" id="JGYU01000003">
    <property type="protein sequence ID" value="KFI57810.1"/>
    <property type="molecule type" value="Genomic_DNA"/>
</dbReference>
<keyword evidence="6 9" id="KW-0472">Membrane</keyword>
<feature type="compositionally biased region" description="Low complexity" evidence="8">
    <location>
        <begin position="482"/>
        <end position="495"/>
    </location>
</feature>
<dbReference type="AlphaFoldDB" id="A0A087AGB0"/>
<feature type="transmembrane region" description="Helical" evidence="9">
    <location>
        <begin position="426"/>
        <end position="446"/>
    </location>
</feature>
<evidence type="ECO:0000256" key="4">
    <source>
        <dbReference type="ARBA" id="ARBA00022692"/>
    </source>
</evidence>
<evidence type="ECO:0000256" key="6">
    <source>
        <dbReference type="ARBA" id="ARBA00023136"/>
    </source>
</evidence>
<evidence type="ECO:0000256" key="3">
    <source>
        <dbReference type="ARBA" id="ARBA00022679"/>
    </source>
</evidence>
<dbReference type="GO" id="GO:0009103">
    <property type="term" value="P:lipopolysaccharide biosynthetic process"/>
    <property type="evidence" value="ECO:0007669"/>
    <property type="project" value="TreeGrafter"/>
</dbReference>
<keyword evidence="3 11" id="KW-0808">Transferase</keyword>
<feature type="region of interest" description="Disordered" evidence="8">
    <location>
        <begin position="1"/>
        <end position="37"/>
    </location>
</feature>
<feature type="transmembrane region" description="Helical" evidence="9">
    <location>
        <begin position="201"/>
        <end position="225"/>
    </location>
</feature>
<evidence type="ECO:0000256" key="8">
    <source>
        <dbReference type="SAM" id="MobiDB-lite"/>
    </source>
</evidence>
<keyword evidence="12" id="KW-1185">Reference proteome</keyword>
<gene>
    <name evidence="11" type="ORF">BCHO_0971</name>
</gene>
<feature type="transmembrane region" description="Helical" evidence="9">
    <location>
        <begin position="111"/>
        <end position="130"/>
    </location>
</feature>
<dbReference type="PANTHER" id="PTHR23028">
    <property type="entry name" value="ACETYLTRANSFERASE"/>
    <property type="match status" value="1"/>
</dbReference>
<dbReference type="InterPro" id="IPR050879">
    <property type="entry name" value="Acyltransferase_3"/>
</dbReference>
<feature type="transmembrane region" description="Helical" evidence="9">
    <location>
        <begin position="173"/>
        <end position="194"/>
    </location>
</feature>
<dbReference type="GO" id="GO:0005886">
    <property type="term" value="C:plasma membrane"/>
    <property type="evidence" value="ECO:0007669"/>
    <property type="project" value="UniProtKB-SubCell"/>
</dbReference>
<keyword evidence="4 9" id="KW-0812">Transmembrane</keyword>
<feature type="region of interest" description="Disordered" evidence="8">
    <location>
        <begin position="470"/>
        <end position="515"/>
    </location>
</feature>
<dbReference type="Proteomes" id="UP000028995">
    <property type="component" value="Unassembled WGS sequence"/>
</dbReference>
<evidence type="ECO:0000313" key="11">
    <source>
        <dbReference type="EMBL" id="KFI57810.1"/>
    </source>
</evidence>
<reference evidence="11 12" key="1">
    <citation type="submission" date="2014-03" db="EMBL/GenBank/DDBJ databases">
        <title>Genomics of Bifidobacteria.</title>
        <authorList>
            <person name="Ventura M."/>
            <person name="Milani C."/>
            <person name="Lugli G.A."/>
        </authorList>
    </citation>
    <scope>NUCLEOTIDE SEQUENCE [LARGE SCALE GENOMIC DNA]</scope>
    <source>
        <strain evidence="11 12">LMG 10510</strain>
    </source>
</reference>
<dbReference type="PANTHER" id="PTHR23028:SF53">
    <property type="entry name" value="ACYL_TRANSF_3 DOMAIN-CONTAINING PROTEIN"/>
    <property type="match status" value="1"/>
</dbReference>
<dbReference type="SUPFAM" id="SSF52266">
    <property type="entry name" value="SGNH hydrolase"/>
    <property type="match status" value="1"/>
</dbReference>
<evidence type="ECO:0000256" key="1">
    <source>
        <dbReference type="ARBA" id="ARBA00004651"/>
    </source>
</evidence>
<dbReference type="STRING" id="35760.BCHO_0971"/>
<keyword evidence="7 11" id="KW-0012">Acyltransferase</keyword>
<evidence type="ECO:0000313" key="12">
    <source>
        <dbReference type="Proteomes" id="UP000028995"/>
    </source>
</evidence>
<evidence type="ECO:0000259" key="10">
    <source>
        <dbReference type="Pfam" id="PF01757"/>
    </source>
</evidence>
<keyword evidence="2" id="KW-1003">Cell membrane</keyword>
<comment type="subcellular location">
    <subcellularLocation>
        <location evidence="1">Cell membrane</location>
        <topology evidence="1">Multi-pass membrane protein</topology>
    </subcellularLocation>
</comment>
<dbReference type="RefSeq" id="WP_081707968.1">
    <property type="nucleotide sequence ID" value="NZ_JGYU01000003.1"/>
</dbReference>